<organism evidence="1 2">
    <name type="scientific">Natronorubrum texcoconense</name>
    <dbReference type="NCBI Taxonomy" id="1095776"/>
    <lineage>
        <taxon>Archaea</taxon>
        <taxon>Methanobacteriati</taxon>
        <taxon>Methanobacteriota</taxon>
        <taxon>Stenosarchaea group</taxon>
        <taxon>Halobacteria</taxon>
        <taxon>Halobacteriales</taxon>
        <taxon>Natrialbaceae</taxon>
        <taxon>Natronorubrum</taxon>
    </lineage>
</organism>
<accession>A0A1G9GIK8</accession>
<dbReference type="EMBL" id="FNFE01000009">
    <property type="protein sequence ID" value="SDL00514.1"/>
    <property type="molecule type" value="Genomic_DNA"/>
</dbReference>
<name>A0A1G9GIK8_9EURY</name>
<proteinExistence type="predicted"/>
<keyword evidence="2" id="KW-1185">Reference proteome</keyword>
<dbReference type="RefSeq" id="WP_090312041.1">
    <property type="nucleotide sequence ID" value="NZ_FNFE01000009.1"/>
</dbReference>
<protein>
    <submittedName>
        <fullName evidence="1">Uncharacterized protein</fullName>
    </submittedName>
</protein>
<evidence type="ECO:0000313" key="1">
    <source>
        <dbReference type="EMBL" id="SDL00514.1"/>
    </source>
</evidence>
<evidence type="ECO:0000313" key="2">
    <source>
        <dbReference type="Proteomes" id="UP000198882"/>
    </source>
</evidence>
<reference evidence="2" key="1">
    <citation type="submission" date="2016-10" db="EMBL/GenBank/DDBJ databases">
        <authorList>
            <person name="Varghese N."/>
            <person name="Submissions S."/>
        </authorList>
    </citation>
    <scope>NUCLEOTIDE SEQUENCE [LARGE SCALE GENOMIC DNA]</scope>
    <source>
        <strain evidence="2">B4,CECT 8067,JCM 17497</strain>
    </source>
</reference>
<gene>
    <name evidence="1" type="ORF">SAMN04515672_4521</name>
</gene>
<dbReference type="AlphaFoldDB" id="A0A1G9GIK8"/>
<dbReference type="Proteomes" id="UP000198882">
    <property type="component" value="Unassembled WGS sequence"/>
</dbReference>
<sequence>MSELLSIPYLLEEELRSRGIERLLQFCFDELQCSRSPPDSEDTTQFGYTTEAINGIRYDCSIDDAIDSIAGATGGTIWLWYDDLNVGIHIHGWAADRPSVPNLSLSVDEWYVKPWQNEQPALIHDFVVELYDYLSPRYVYGDTYLDESSLTAEGFEAGRLEEIYWVNGFGPNMADRIGRERLLHAPAWRVDDCADGGVFLWESPLPLSQNRQETDDTLRSYFDLNSRSVT</sequence>
<dbReference type="STRING" id="1095776.SAMN04515672_4521"/>
<dbReference type="OrthoDB" id="199106at2157"/>